<keyword evidence="2" id="KW-0812">Transmembrane</keyword>
<dbReference type="STRING" id="660521.SAMN04487949_3770"/>
<evidence type="ECO:0000313" key="4">
    <source>
        <dbReference type="Proteomes" id="UP000199451"/>
    </source>
</evidence>
<feature type="transmembrane region" description="Helical" evidence="2">
    <location>
        <begin position="403"/>
        <end position="425"/>
    </location>
</feature>
<evidence type="ECO:0000313" key="3">
    <source>
        <dbReference type="EMBL" id="SDN26493.1"/>
    </source>
</evidence>
<feature type="transmembrane region" description="Helical" evidence="2">
    <location>
        <begin position="323"/>
        <end position="346"/>
    </location>
</feature>
<feature type="transmembrane region" description="Helical" evidence="2">
    <location>
        <begin position="244"/>
        <end position="265"/>
    </location>
</feature>
<keyword evidence="2" id="KW-1133">Transmembrane helix</keyword>
<reference evidence="4" key="1">
    <citation type="submission" date="2016-10" db="EMBL/GenBank/DDBJ databases">
        <authorList>
            <person name="Varghese N."/>
            <person name="Submissions S."/>
        </authorList>
    </citation>
    <scope>NUCLEOTIDE SEQUENCE [LARGE SCALE GENOMIC DNA]</scope>
    <source>
        <strain evidence="4">CGMCC 1.10119</strain>
    </source>
</reference>
<dbReference type="RefSeq" id="WP_089700047.1">
    <property type="nucleotide sequence ID" value="NZ_FNHL01000009.1"/>
</dbReference>
<accession>A0A1H0A0L0</accession>
<feature type="transmembrane region" description="Helical" evidence="2">
    <location>
        <begin position="353"/>
        <end position="383"/>
    </location>
</feature>
<protein>
    <recommendedName>
        <fullName evidence="5">ABC-type transport system permease protein</fullName>
    </recommendedName>
</protein>
<organism evidence="3 4">
    <name type="scientific">Halogranum gelatinilyticum</name>
    <dbReference type="NCBI Taxonomy" id="660521"/>
    <lineage>
        <taxon>Archaea</taxon>
        <taxon>Methanobacteriati</taxon>
        <taxon>Methanobacteriota</taxon>
        <taxon>Stenosarchaea group</taxon>
        <taxon>Halobacteria</taxon>
        <taxon>Halobacteriales</taxon>
        <taxon>Haloferacaceae</taxon>
    </lineage>
</organism>
<dbReference type="AlphaFoldDB" id="A0A1H0A0L0"/>
<keyword evidence="4" id="KW-1185">Reference proteome</keyword>
<proteinExistence type="predicted"/>
<keyword evidence="2" id="KW-0472">Membrane</keyword>
<feature type="transmembrane region" description="Helical" evidence="2">
    <location>
        <begin position="565"/>
        <end position="585"/>
    </location>
</feature>
<feature type="transmembrane region" description="Helical" evidence="2">
    <location>
        <begin position="597"/>
        <end position="616"/>
    </location>
</feature>
<sequence>MSGRWKAVLRIARWEVSRSAGTIDRRTAAIALVALLLSGGIFGATAAAGVSGIALDRDIYRVGVAPDSPYYDPVVESTALDARPVNGRLAPQGSLDLVVSDGGFTIADTAKGQAALAELRSAVEAHNDRLMSDEENQTAAFPVLVDLQYVARDEVSAAVGVGGSAGGSGDSSGGSAGTGGTDDGAGTGSSGGGSGGDGGSSGGQSSGTADTGGDLPVPDVGTGGGIFGGQTSGSPAAISPPFPFGSLILAFAFLVPMNFVIQAYGSTILNERVNRRGELLLVAPIEPSDIVLGKTLPYVTAMLGVTVAIALGVGSLAEGTAGVVSVASVFPVALLFLAATFVGAMFARSFKELTFVTVAVSVFLTSYVFVPAIFTNITPIALISPLTLVVRDLQGLGVSVVQYAFSTGPFYLGSAVLFLLGLGVYREEDMFTQRPVPLKFVDALDSRIRSKWSMTTLSILFIPFVFIAELLAVAILFALPIAVSTPLLLVTIAGVEEVAKSVHVYAGFEKGRFPRTLRSALVLGSLSGLGFFLGEKLLVVVQLIGFGDLELGQQLLTSAGVGSDVGVGVALALLLAPLALHTVTTSISAMGATRGKYAYGGTLVVATLVHAAYNLTVVSSLG</sequence>
<dbReference type="EMBL" id="FNHL01000009">
    <property type="protein sequence ID" value="SDN26493.1"/>
    <property type="molecule type" value="Genomic_DNA"/>
</dbReference>
<dbReference type="OrthoDB" id="106980at2157"/>
<name>A0A1H0A0L0_9EURY</name>
<evidence type="ECO:0000256" key="2">
    <source>
        <dbReference type="SAM" id="Phobius"/>
    </source>
</evidence>
<evidence type="ECO:0008006" key="5">
    <source>
        <dbReference type="Google" id="ProtNLM"/>
    </source>
</evidence>
<dbReference type="PANTHER" id="PTHR43471">
    <property type="entry name" value="ABC TRANSPORTER PERMEASE"/>
    <property type="match status" value="1"/>
</dbReference>
<feature type="transmembrane region" description="Helical" evidence="2">
    <location>
        <begin position="296"/>
        <end position="317"/>
    </location>
</feature>
<evidence type="ECO:0000256" key="1">
    <source>
        <dbReference type="SAM" id="MobiDB-lite"/>
    </source>
</evidence>
<dbReference type="Proteomes" id="UP000199451">
    <property type="component" value="Unassembled WGS sequence"/>
</dbReference>
<feature type="region of interest" description="Disordered" evidence="1">
    <location>
        <begin position="161"/>
        <end position="228"/>
    </location>
</feature>
<gene>
    <name evidence="3" type="ORF">SAMN04487949_3770</name>
</gene>
<feature type="compositionally biased region" description="Gly residues" evidence="1">
    <location>
        <begin position="161"/>
        <end position="205"/>
    </location>
</feature>
<feature type="transmembrane region" description="Helical" evidence="2">
    <location>
        <begin position="457"/>
        <end position="481"/>
    </location>
</feature>